<keyword evidence="1" id="KW-0677">Repeat</keyword>
<feature type="repeat" description="PPR" evidence="2">
    <location>
        <begin position="259"/>
        <end position="293"/>
    </location>
</feature>
<evidence type="ECO:0000313" key="4">
    <source>
        <dbReference type="Proteomes" id="UP001341840"/>
    </source>
</evidence>
<dbReference type="SUPFAM" id="SSF48452">
    <property type="entry name" value="TPR-like"/>
    <property type="match status" value="1"/>
</dbReference>
<organism evidence="3 4">
    <name type="scientific">Stylosanthes scabra</name>
    <dbReference type="NCBI Taxonomy" id="79078"/>
    <lineage>
        <taxon>Eukaryota</taxon>
        <taxon>Viridiplantae</taxon>
        <taxon>Streptophyta</taxon>
        <taxon>Embryophyta</taxon>
        <taxon>Tracheophyta</taxon>
        <taxon>Spermatophyta</taxon>
        <taxon>Magnoliopsida</taxon>
        <taxon>eudicotyledons</taxon>
        <taxon>Gunneridae</taxon>
        <taxon>Pentapetalae</taxon>
        <taxon>rosids</taxon>
        <taxon>fabids</taxon>
        <taxon>Fabales</taxon>
        <taxon>Fabaceae</taxon>
        <taxon>Papilionoideae</taxon>
        <taxon>50 kb inversion clade</taxon>
        <taxon>dalbergioids sensu lato</taxon>
        <taxon>Dalbergieae</taxon>
        <taxon>Pterocarpus clade</taxon>
        <taxon>Stylosanthes</taxon>
    </lineage>
</organism>
<dbReference type="PANTHER" id="PTHR47926">
    <property type="entry name" value="PENTATRICOPEPTIDE REPEAT-CONTAINING PROTEIN"/>
    <property type="match status" value="1"/>
</dbReference>
<accession>A0ABU6T4Q6</accession>
<dbReference type="InterPro" id="IPR046848">
    <property type="entry name" value="E_motif"/>
</dbReference>
<dbReference type="Gene3D" id="1.25.40.10">
    <property type="entry name" value="Tetratricopeptide repeat domain"/>
    <property type="match status" value="4"/>
</dbReference>
<feature type="repeat" description="PPR" evidence="2">
    <location>
        <begin position="228"/>
        <end position="258"/>
    </location>
</feature>
<dbReference type="NCBIfam" id="TIGR00756">
    <property type="entry name" value="PPR"/>
    <property type="match status" value="5"/>
</dbReference>
<evidence type="ECO:0000313" key="3">
    <source>
        <dbReference type="EMBL" id="MED6143686.1"/>
    </source>
</evidence>
<evidence type="ECO:0008006" key="5">
    <source>
        <dbReference type="Google" id="ProtNLM"/>
    </source>
</evidence>
<dbReference type="InterPro" id="IPR046960">
    <property type="entry name" value="PPR_At4g14850-like_plant"/>
</dbReference>
<dbReference type="Pfam" id="PF20431">
    <property type="entry name" value="E_motif"/>
    <property type="match status" value="1"/>
</dbReference>
<protein>
    <recommendedName>
        <fullName evidence="5">Chlororespiratory reduction 4</fullName>
    </recommendedName>
</protein>
<dbReference type="InterPro" id="IPR011990">
    <property type="entry name" value="TPR-like_helical_dom_sf"/>
</dbReference>
<evidence type="ECO:0000256" key="1">
    <source>
        <dbReference type="ARBA" id="ARBA00022737"/>
    </source>
</evidence>
<proteinExistence type="predicted"/>
<feature type="repeat" description="PPR" evidence="2">
    <location>
        <begin position="392"/>
        <end position="426"/>
    </location>
</feature>
<dbReference type="Proteomes" id="UP001341840">
    <property type="component" value="Unassembled WGS sequence"/>
</dbReference>
<name>A0ABU6T4Q6_9FABA</name>
<dbReference type="InterPro" id="IPR002885">
    <property type="entry name" value="PPR_rpt"/>
</dbReference>
<dbReference type="Pfam" id="PF13041">
    <property type="entry name" value="PPR_2"/>
    <property type="match status" value="1"/>
</dbReference>
<evidence type="ECO:0000256" key="2">
    <source>
        <dbReference type="PROSITE-ProRule" id="PRU00708"/>
    </source>
</evidence>
<comment type="caution">
    <text evidence="3">The sequence shown here is derived from an EMBL/GenBank/DDBJ whole genome shotgun (WGS) entry which is preliminary data.</text>
</comment>
<sequence>MGLMANRISITVSTAKIATVLLSKVPKPLHQIIEDKLISLLQSCRTSQRLCQIQAQITTYGLQNNHFIIPTFINACSHLTKMGHAQKVFDRMSEPNTASWNTLFRGYSHVEFYWDIVVLFARMNRNGALPNCFTFPMVVKSCAKVNASREGKQVHCLVVKYGFMSNSFVGTSLIDMYSSWGSIGDAYNVFAEIPQKNVVAWTCIIVAYISFHDMLSARRLFDVAPERDVILWNTIVSGYIEVGDMVAARELFNKMPNRDVQSWNTMLNGYANNRDVESFEKIFKEMPERNVFSWNGLIGGYARNGLLSDVLESFKRMLVERKVLPNDATLVTVLSACSRLGALDMGKWVHVYAERIGYKGNLFVGNALIDMYAKCGVIEKAVDVFNHLHKKDIITWNTIINSLAVHGNAADALSLFDRMKCAGVKPDEVTFVGILSACTHMGLVRDGFTYFQSMVDNYSLVPQIEHYGCMVDLLGRAGLLKQAVNFVRKMPVKPDAVIWAALLGACRIYKNVEIAELALMHLIELEPKNPANFVMLSNIYKDLGRWEDVAKLKGIARIDNLVEIIWICSKSW</sequence>
<gene>
    <name evidence="3" type="ORF">PIB30_008328</name>
</gene>
<dbReference type="PROSITE" id="PS51375">
    <property type="entry name" value="PPR"/>
    <property type="match status" value="4"/>
</dbReference>
<keyword evidence="4" id="KW-1185">Reference proteome</keyword>
<dbReference type="Pfam" id="PF01535">
    <property type="entry name" value="PPR"/>
    <property type="match status" value="6"/>
</dbReference>
<dbReference type="PANTHER" id="PTHR47926:SF371">
    <property type="entry name" value="TETRATRICOPEPTIDE REPEAT-LIKE SUPERFAMILY PROTEIN"/>
    <property type="match status" value="1"/>
</dbReference>
<feature type="repeat" description="PPR" evidence="2">
    <location>
        <begin position="96"/>
        <end position="130"/>
    </location>
</feature>
<reference evidence="3 4" key="1">
    <citation type="journal article" date="2023" name="Plants (Basel)">
        <title>Bridging the Gap: Combining Genomics and Transcriptomics Approaches to Understand Stylosanthes scabra, an Orphan Legume from the Brazilian Caatinga.</title>
        <authorList>
            <person name="Ferreira-Neto J.R.C."/>
            <person name="da Silva M.D."/>
            <person name="Binneck E."/>
            <person name="de Melo N.F."/>
            <person name="da Silva R.H."/>
            <person name="de Melo A.L.T.M."/>
            <person name="Pandolfi V."/>
            <person name="Bustamante F.O."/>
            <person name="Brasileiro-Vidal A.C."/>
            <person name="Benko-Iseppon A.M."/>
        </authorList>
    </citation>
    <scope>NUCLEOTIDE SEQUENCE [LARGE SCALE GENOMIC DNA]</scope>
    <source>
        <tissue evidence="3">Leaves</tissue>
    </source>
</reference>
<dbReference type="EMBL" id="JASCZI010090639">
    <property type="protein sequence ID" value="MED6143686.1"/>
    <property type="molecule type" value="Genomic_DNA"/>
</dbReference>